<comment type="subunit">
    <text evidence="4">Homotrimer.</text>
</comment>
<name>A0ABW6SBZ3_9NOCA</name>
<evidence type="ECO:0000256" key="11">
    <source>
        <dbReference type="ARBA" id="ARBA00032305"/>
    </source>
</evidence>
<evidence type="ECO:0000256" key="4">
    <source>
        <dbReference type="ARBA" id="ARBA00011233"/>
    </source>
</evidence>
<comment type="caution">
    <text evidence="13">The sequence shown here is derived from an EMBL/GenBank/DDBJ whole genome shotgun (WGS) entry which is preliminary data.</text>
</comment>
<evidence type="ECO:0000313" key="13">
    <source>
        <dbReference type="EMBL" id="MFF3573813.1"/>
    </source>
</evidence>
<keyword evidence="14" id="KW-1185">Reference proteome</keyword>
<dbReference type="Proteomes" id="UP001601992">
    <property type="component" value="Unassembled WGS sequence"/>
</dbReference>
<proteinExistence type="inferred from homology"/>
<evidence type="ECO:0000256" key="7">
    <source>
        <dbReference type="ARBA" id="ARBA00016549"/>
    </source>
</evidence>
<dbReference type="Pfam" id="PF03737">
    <property type="entry name" value="RraA-like"/>
    <property type="match status" value="1"/>
</dbReference>
<sequence length="221" mass="23471">MIETFSDPVLAELALLDTSHVSDALDKLGINGQIFGVLPLQRTSRLVGRAFTVRYVPITGTAGTVGDYIDDLAPGTVVVLDNAGRLDVTVWGDLLTATAAQRGVAGTVIDGVCRDSDRAVELNYPVYARSRWMRTGKDRVRVESYNVPVTVGGVCVEAADYLLGDGDGVVCVPASRITEVLDVAVGIRVAEQAIRHAIEEGASLADARASAGYHSLQTRED</sequence>
<comment type="function">
    <text evidence="8">Catalyzes the aldol cleavage of 4-hydroxy-4-methyl-2-oxoglutarate (HMG) into 2 molecules of pyruvate. Also contains a secondary oxaloacetate (OAA) decarboxylase activity due to the common pyruvate enolate transition state formed following C-C bond cleavage in the retro-aldol and decarboxylation reactions.</text>
</comment>
<dbReference type="PANTHER" id="PTHR33254:SF4">
    <property type="entry name" value="4-HYDROXY-4-METHYL-2-OXOGLUTARATE ALDOLASE 3-RELATED"/>
    <property type="match status" value="1"/>
</dbReference>
<protein>
    <recommendedName>
        <fullName evidence="7">Putative 4-hydroxy-4-methyl-2-oxoglutarate aldolase</fullName>
        <ecNumber evidence="6">4.1.1.112</ecNumber>
        <ecNumber evidence="5">4.1.3.17</ecNumber>
    </recommendedName>
    <alternativeName>
        <fullName evidence="11">Oxaloacetate decarboxylase</fullName>
    </alternativeName>
    <alternativeName>
        <fullName evidence="9">Regulator of ribonuclease activity homolog</fullName>
    </alternativeName>
    <alternativeName>
        <fullName evidence="10">RraA-like protein</fullName>
    </alternativeName>
</protein>
<comment type="catalytic activity">
    <reaction evidence="1">
        <text>4-hydroxy-4-methyl-2-oxoglutarate = 2 pyruvate</text>
        <dbReference type="Rhea" id="RHEA:22748"/>
        <dbReference type="ChEBI" id="CHEBI:15361"/>
        <dbReference type="ChEBI" id="CHEBI:58276"/>
        <dbReference type="EC" id="4.1.3.17"/>
    </reaction>
</comment>
<evidence type="ECO:0000256" key="2">
    <source>
        <dbReference type="ARBA" id="ARBA00001968"/>
    </source>
</evidence>
<dbReference type="Gene3D" id="3.50.30.40">
    <property type="entry name" value="Ribonuclease E inhibitor RraA/RraA-like"/>
    <property type="match status" value="1"/>
</dbReference>
<organism evidence="13 14">
    <name type="scientific">Nocardia jiangxiensis</name>
    <dbReference type="NCBI Taxonomy" id="282685"/>
    <lineage>
        <taxon>Bacteria</taxon>
        <taxon>Bacillati</taxon>
        <taxon>Actinomycetota</taxon>
        <taxon>Actinomycetes</taxon>
        <taxon>Mycobacteriales</taxon>
        <taxon>Nocardiaceae</taxon>
        <taxon>Nocardia</taxon>
    </lineage>
</organism>
<reference evidence="13 14" key="1">
    <citation type="submission" date="2024-10" db="EMBL/GenBank/DDBJ databases">
        <title>The Natural Products Discovery Center: Release of the First 8490 Sequenced Strains for Exploring Actinobacteria Biosynthetic Diversity.</title>
        <authorList>
            <person name="Kalkreuter E."/>
            <person name="Kautsar S.A."/>
            <person name="Yang D."/>
            <person name="Bader C.D."/>
            <person name="Teijaro C.N."/>
            <person name="Fluegel L."/>
            <person name="Davis C.M."/>
            <person name="Simpson J.R."/>
            <person name="Lauterbach L."/>
            <person name="Steele A.D."/>
            <person name="Gui C."/>
            <person name="Meng S."/>
            <person name="Li G."/>
            <person name="Viehrig K."/>
            <person name="Ye F."/>
            <person name="Su P."/>
            <person name="Kiefer A.F."/>
            <person name="Nichols A."/>
            <person name="Cepeda A.J."/>
            <person name="Yan W."/>
            <person name="Fan B."/>
            <person name="Jiang Y."/>
            <person name="Adhikari A."/>
            <person name="Zheng C.-J."/>
            <person name="Schuster L."/>
            <person name="Cowan T.M."/>
            <person name="Smanski M.J."/>
            <person name="Chevrette M.G."/>
            <person name="De Carvalho L.P.S."/>
            <person name="Shen B."/>
        </authorList>
    </citation>
    <scope>NUCLEOTIDE SEQUENCE [LARGE SCALE GENOMIC DNA]</scope>
    <source>
        <strain evidence="13 14">NPDC002593</strain>
    </source>
</reference>
<gene>
    <name evidence="13" type="ORF">ACFYXQ_39260</name>
</gene>
<dbReference type="InterPro" id="IPR036704">
    <property type="entry name" value="RraA/RraA-like_sf"/>
</dbReference>
<comment type="similarity">
    <text evidence="3">Belongs to the class II aldolase/RraA-like family.</text>
</comment>
<comment type="catalytic activity">
    <reaction evidence="12">
        <text>oxaloacetate + H(+) = pyruvate + CO2</text>
        <dbReference type="Rhea" id="RHEA:15641"/>
        <dbReference type="ChEBI" id="CHEBI:15361"/>
        <dbReference type="ChEBI" id="CHEBI:15378"/>
        <dbReference type="ChEBI" id="CHEBI:16452"/>
        <dbReference type="ChEBI" id="CHEBI:16526"/>
        <dbReference type="EC" id="4.1.1.112"/>
    </reaction>
</comment>
<evidence type="ECO:0000256" key="1">
    <source>
        <dbReference type="ARBA" id="ARBA00001342"/>
    </source>
</evidence>
<comment type="cofactor">
    <cofactor evidence="2">
        <name>a divalent metal cation</name>
        <dbReference type="ChEBI" id="CHEBI:60240"/>
    </cofactor>
</comment>
<evidence type="ECO:0000256" key="3">
    <source>
        <dbReference type="ARBA" id="ARBA00008621"/>
    </source>
</evidence>
<dbReference type="RefSeq" id="WP_387406590.1">
    <property type="nucleotide sequence ID" value="NZ_JBIAQY010000021.1"/>
</dbReference>
<dbReference type="EMBL" id="JBIAQY010000021">
    <property type="protein sequence ID" value="MFF3573813.1"/>
    <property type="molecule type" value="Genomic_DNA"/>
</dbReference>
<dbReference type="InterPro" id="IPR005493">
    <property type="entry name" value="RraA/RraA-like"/>
</dbReference>
<dbReference type="SUPFAM" id="SSF89562">
    <property type="entry name" value="RraA-like"/>
    <property type="match status" value="1"/>
</dbReference>
<evidence type="ECO:0000256" key="9">
    <source>
        <dbReference type="ARBA" id="ARBA00029596"/>
    </source>
</evidence>
<evidence type="ECO:0000256" key="8">
    <source>
        <dbReference type="ARBA" id="ARBA00025046"/>
    </source>
</evidence>
<dbReference type="EC" id="4.1.1.112" evidence="6"/>
<accession>A0ABW6SBZ3</accession>
<evidence type="ECO:0000256" key="5">
    <source>
        <dbReference type="ARBA" id="ARBA00012213"/>
    </source>
</evidence>
<dbReference type="CDD" id="cd16841">
    <property type="entry name" value="RraA_family"/>
    <property type="match status" value="1"/>
</dbReference>
<evidence type="ECO:0000313" key="14">
    <source>
        <dbReference type="Proteomes" id="UP001601992"/>
    </source>
</evidence>
<evidence type="ECO:0000256" key="6">
    <source>
        <dbReference type="ARBA" id="ARBA00012947"/>
    </source>
</evidence>
<evidence type="ECO:0000256" key="10">
    <source>
        <dbReference type="ARBA" id="ARBA00030169"/>
    </source>
</evidence>
<evidence type="ECO:0000256" key="12">
    <source>
        <dbReference type="ARBA" id="ARBA00047973"/>
    </source>
</evidence>
<dbReference type="EC" id="4.1.3.17" evidence="5"/>
<dbReference type="PANTHER" id="PTHR33254">
    <property type="entry name" value="4-HYDROXY-4-METHYL-2-OXOGLUTARATE ALDOLASE 3-RELATED"/>
    <property type="match status" value="1"/>
</dbReference>